<dbReference type="RefSeq" id="WP_090965332.1">
    <property type="nucleotide sequence ID" value="NZ_FOOA01000017.1"/>
</dbReference>
<sequence length="313" mass="34619">MTFSRSSGWISVSSLKGGVGCTTVCAGLAMAMARFGLRVLAVDWDTRQPSLHRLLGLRDDAIHTRRGAVDYLRDCMKPRNDGEPLDLARYVYESIPLPDGVTGTIDVMPAGALDRDYWKTVRDFSWDEFYAESGGYGAMEALRLETTDRYDVVLADVGTIREDAANVALLQLSDVAVMMFQADDTMMAATVNAVTQLRHHSGRMQWGRPILRCLLIPARIDRSSDRLRGWLYKSSIQTLLRQNDDGSDDIRTEAIEKNAIGLEPTLSIGETDVRSAEFASLGNLRDQLTGIATTILSGNGVLDHRVDDGENWD</sequence>
<dbReference type="EMBL" id="JACIDO010000007">
    <property type="protein sequence ID" value="MBB3937243.1"/>
    <property type="molecule type" value="Genomic_DNA"/>
</dbReference>
<dbReference type="PANTHER" id="PTHR13696:SF52">
    <property type="entry name" value="PARA FAMILY PROTEIN CT_582"/>
    <property type="match status" value="1"/>
</dbReference>
<evidence type="ECO:0000259" key="1">
    <source>
        <dbReference type="Pfam" id="PF01656"/>
    </source>
</evidence>
<dbReference type="InterPro" id="IPR050678">
    <property type="entry name" value="DNA_Partitioning_ATPase"/>
</dbReference>
<name>A0A7W6BY21_9HYPH</name>
<keyword evidence="3" id="KW-1185">Reference proteome</keyword>
<organism evidence="2 3">
    <name type="scientific">Aureimonas phyllosphaerae</name>
    <dbReference type="NCBI Taxonomy" id="1166078"/>
    <lineage>
        <taxon>Bacteria</taxon>
        <taxon>Pseudomonadati</taxon>
        <taxon>Pseudomonadota</taxon>
        <taxon>Alphaproteobacteria</taxon>
        <taxon>Hyphomicrobiales</taxon>
        <taxon>Aurantimonadaceae</taxon>
        <taxon>Aureimonas</taxon>
    </lineage>
</organism>
<evidence type="ECO:0000313" key="3">
    <source>
        <dbReference type="Proteomes" id="UP000531216"/>
    </source>
</evidence>
<comment type="caution">
    <text evidence="2">The sequence shown here is derived from an EMBL/GenBank/DDBJ whole genome shotgun (WGS) entry which is preliminary data.</text>
</comment>
<dbReference type="OrthoDB" id="230260at2"/>
<gene>
    <name evidence="2" type="ORF">GGR05_003408</name>
</gene>
<dbReference type="InterPro" id="IPR027417">
    <property type="entry name" value="P-loop_NTPase"/>
</dbReference>
<proteinExistence type="predicted"/>
<dbReference type="Pfam" id="PF01656">
    <property type="entry name" value="CbiA"/>
    <property type="match status" value="1"/>
</dbReference>
<dbReference type="PANTHER" id="PTHR13696">
    <property type="entry name" value="P-LOOP CONTAINING NUCLEOSIDE TRIPHOSPHATE HYDROLASE"/>
    <property type="match status" value="1"/>
</dbReference>
<accession>A0A7W6BY21</accession>
<dbReference type="InterPro" id="IPR002586">
    <property type="entry name" value="CobQ/CobB/MinD/ParA_Nub-bd_dom"/>
</dbReference>
<dbReference type="Gene3D" id="3.40.50.300">
    <property type="entry name" value="P-loop containing nucleotide triphosphate hydrolases"/>
    <property type="match status" value="1"/>
</dbReference>
<protein>
    <submittedName>
        <fullName evidence="2">Cellulose biosynthesis protein BcsQ</fullName>
    </submittedName>
</protein>
<dbReference type="SUPFAM" id="SSF52540">
    <property type="entry name" value="P-loop containing nucleoside triphosphate hydrolases"/>
    <property type="match status" value="1"/>
</dbReference>
<evidence type="ECO:0000313" key="2">
    <source>
        <dbReference type="EMBL" id="MBB3937243.1"/>
    </source>
</evidence>
<dbReference type="AlphaFoldDB" id="A0A7W6BY21"/>
<feature type="domain" description="CobQ/CobB/MinD/ParA nucleotide binding" evidence="1">
    <location>
        <begin position="10"/>
        <end position="146"/>
    </location>
</feature>
<reference evidence="2 3" key="1">
    <citation type="submission" date="2020-08" db="EMBL/GenBank/DDBJ databases">
        <title>Genomic Encyclopedia of Type Strains, Phase IV (KMG-IV): sequencing the most valuable type-strain genomes for metagenomic binning, comparative biology and taxonomic classification.</title>
        <authorList>
            <person name="Goeker M."/>
        </authorList>
    </citation>
    <scope>NUCLEOTIDE SEQUENCE [LARGE SCALE GENOMIC DNA]</scope>
    <source>
        <strain evidence="2 3">DSM 25024</strain>
    </source>
</reference>
<dbReference type="Proteomes" id="UP000531216">
    <property type="component" value="Unassembled WGS sequence"/>
</dbReference>